<keyword evidence="4" id="KW-0548">Nucleotidyltransferase</keyword>
<organism evidence="9">
    <name type="scientific">Paraurostyla viridis</name>
    <dbReference type="NCBI Taxonomy" id="57502"/>
    <lineage>
        <taxon>Eukaryota</taxon>
        <taxon>Sar</taxon>
        <taxon>Alveolata</taxon>
        <taxon>Ciliophora</taxon>
        <taxon>Intramacronucleata</taxon>
        <taxon>Spirotrichea</taxon>
        <taxon>Stichotrichia</taxon>
        <taxon>Stichotrichida</taxon>
        <taxon>Amphisiellidae</taxon>
        <taxon>Paraurostyla</taxon>
    </lineage>
</organism>
<feature type="non-terminal residue" evidence="9">
    <location>
        <position position="1"/>
    </location>
</feature>
<evidence type="ECO:0000256" key="1">
    <source>
        <dbReference type="ARBA" id="ARBA00005755"/>
    </source>
</evidence>
<dbReference type="GO" id="GO:0003697">
    <property type="term" value="F:single-stranded DNA binding"/>
    <property type="evidence" value="ECO:0007669"/>
    <property type="project" value="TreeGrafter"/>
</dbReference>
<dbReference type="Gene3D" id="1.10.287.690">
    <property type="entry name" value="Helix hairpin bin"/>
    <property type="match status" value="1"/>
</dbReference>
<reference evidence="9" key="1">
    <citation type="journal article" date="1997" name="J. Mol. Evol.">
        <title>Phylogenetic relationships among hypotrichous ciliates determined with the macronuclear gene encoding the large, catalytic subunit of DNA polymerase alpha.</title>
        <authorList>
            <person name="Hoffman D.C."/>
            <person name="Prescott D.M."/>
        </authorList>
    </citation>
    <scope>NUCLEOTIDE SEQUENCE</scope>
</reference>
<evidence type="ECO:0000256" key="4">
    <source>
        <dbReference type="ARBA" id="ARBA00022695"/>
    </source>
</evidence>
<dbReference type="Gene3D" id="3.30.70.2820">
    <property type="match status" value="1"/>
</dbReference>
<dbReference type="InterPro" id="IPR006172">
    <property type="entry name" value="DNA-dir_DNA_pol_B"/>
</dbReference>
<keyword evidence="5" id="KW-0239">DNA-directed DNA polymerase</keyword>
<feature type="domain" description="DNA-directed DNA polymerase family B exonuclease" evidence="8">
    <location>
        <begin position="418"/>
        <end position="659"/>
    </location>
</feature>
<dbReference type="Gene3D" id="3.90.1600.10">
    <property type="entry name" value="Palm domain of DNA polymerase"/>
    <property type="match status" value="1"/>
</dbReference>
<dbReference type="InterPro" id="IPR036397">
    <property type="entry name" value="RNaseH_sf"/>
</dbReference>
<dbReference type="SMART" id="SM00486">
    <property type="entry name" value="POLBc"/>
    <property type="match status" value="1"/>
</dbReference>
<evidence type="ECO:0000256" key="6">
    <source>
        <dbReference type="SAM" id="MobiDB-lite"/>
    </source>
</evidence>
<feature type="compositionally biased region" description="Acidic residues" evidence="6">
    <location>
        <begin position="849"/>
        <end position="861"/>
    </location>
</feature>
<dbReference type="GO" id="GO:0005658">
    <property type="term" value="C:alpha DNA polymerase:primase complex"/>
    <property type="evidence" value="ECO:0007669"/>
    <property type="project" value="TreeGrafter"/>
</dbReference>
<dbReference type="GO" id="GO:1902975">
    <property type="term" value="P:mitotic DNA replication initiation"/>
    <property type="evidence" value="ECO:0007669"/>
    <property type="project" value="TreeGrafter"/>
</dbReference>
<name>O44066_9STIC</name>
<evidence type="ECO:0000259" key="7">
    <source>
        <dbReference type="Pfam" id="PF00136"/>
    </source>
</evidence>
<dbReference type="GO" id="GO:0006273">
    <property type="term" value="P:lagging strand elongation"/>
    <property type="evidence" value="ECO:0007669"/>
    <property type="project" value="TreeGrafter"/>
</dbReference>
<keyword evidence="3" id="KW-0808">Transferase</keyword>
<evidence type="ECO:0000313" key="9">
    <source>
        <dbReference type="EMBL" id="AAC38856.1"/>
    </source>
</evidence>
<dbReference type="GO" id="GO:0003887">
    <property type="term" value="F:DNA-directed DNA polymerase activity"/>
    <property type="evidence" value="ECO:0007669"/>
    <property type="project" value="UniProtKB-KW"/>
</dbReference>
<dbReference type="InterPro" id="IPR012337">
    <property type="entry name" value="RNaseH-like_sf"/>
</dbReference>
<feature type="non-terminal residue" evidence="9">
    <location>
        <position position="966"/>
    </location>
</feature>
<dbReference type="GO" id="GO:0000166">
    <property type="term" value="F:nucleotide binding"/>
    <property type="evidence" value="ECO:0007669"/>
    <property type="project" value="InterPro"/>
</dbReference>
<feature type="domain" description="DNA-directed DNA polymerase family B multifunctional" evidence="7">
    <location>
        <begin position="726"/>
        <end position="966"/>
    </location>
</feature>
<dbReference type="Pfam" id="PF03104">
    <property type="entry name" value="DNA_pol_B_exo1"/>
    <property type="match status" value="1"/>
</dbReference>
<sequence length="966" mass="111628">FIVDDDGYGYRDHGGEIWEVGDEKEDGGKKKKKRKLDVLLLTLLNQQPNEQEITNFMMPTSTLTREQGNSSGLTLVKQVTAEQSKDIMNNLFNQLDSKAPDELEEFNSAAILADLNKPIAFNKEEQLMNKYNVTLGNSASKTQQQQQPIIISSVGQTHQNVNPFSKKRKLDEISNSATTEKQNQRPSENIPIVHSNNTSYFDAKSQLNQSSDDFQSAYDDSKMIENEQQEEPMKIEKQPSPQQDDWQKIKQQQMQNQEALKIDQNATLNQYDYPLPLNPDGTLSFFWFDAHEENNGQDIYIFGKIYQPEVKSYVSCALKVNGMQREMYALPKIKNKARSAMSKEEEDKQVMNIFHELDDIRKKRFQQITKWKCKPVMRKYAFEMPIQHGEHKLLKVKYDCTMPSLPAGLTGNSFECLFGANQSMLELLILKRKIKGPCWITLKSPQKVTDFKKTWCRQEIFDNDPKQMEVTIDDLNRTENPPLSSFTFSFKTCRSQHNTNEIAMISCIIHNSINQDGPTSLGKFQTFTLLRKLDGKPMPHDFEYKLKSKRDLQFFTNERQMIDAFINRLTVVDPDLLVAHNLCGGMFELLLARIQYLKINHWSRIGRMKKSAIPNKKFDQGGPYYGGSQWIPRQVHAVDFCDTFLTAKELIRETNYDLSHLAKAQLKQTRQDFDEELLPQFYTTSDRLFQLSEHTEKDAYLTIQLMFHLSVIPLTKQLTNIAGNLWFRSLQNARAERNEMLLLHEFKKKKFILPDKKQLTNKELKRGLFGEEDEQVDDKKKGGKRKKAQYAGGLVIEPKAGFYDNIILLLDFNSLYPSIIQEYNLCFTTVNRRPTKNFNGTDIKNEFKSEEDEENEEEQVELPDKNTKTNDAVLPNVLRDLVQKRRAVKEKMKSEKDATKLQQLEIRQKAIKLTANSMYGCLGFQSSRFHAKAIAALITRTGRETLLKTKDIAENKLGFNVVYGDT</sequence>
<dbReference type="GO" id="GO:0003682">
    <property type="term" value="F:chromatin binding"/>
    <property type="evidence" value="ECO:0007669"/>
    <property type="project" value="TreeGrafter"/>
</dbReference>
<dbReference type="PANTHER" id="PTHR45861">
    <property type="entry name" value="DNA POLYMERASE ALPHA CATALYTIC SUBUNIT"/>
    <property type="match status" value="1"/>
</dbReference>
<dbReference type="CDD" id="cd05776">
    <property type="entry name" value="DNA_polB_alpha_exo"/>
    <property type="match status" value="1"/>
</dbReference>
<dbReference type="InterPro" id="IPR006134">
    <property type="entry name" value="DNA-dir_DNA_pol_B_multi_dom"/>
</dbReference>
<evidence type="ECO:0000256" key="2">
    <source>
        <dbReference type="ARBA" id="ARBA00012417"/>
    </source>
</evidence>
<dbReference type="PANTHER" id="PTHR45861:SF1">
    <property type="entry name" value="DNA POLYMERASE ALPHA CATALYTIC SUBUNIT"/>
    <property type="match status" value="1"/>
</dbReference>
<dbReference type="GO" id="GO:0006272">
    <property type="term" value="P:leading strand elongation"/>
    <property type="evidence" value="ECO:0007669"/>
    <property type="project" value="TreeGrafter"/>
</dbReference>
<dbReference type="SUPFAM" id="SSF56672">
    <property type="entry name" value="DNA/RNA polymerases"/>
    <property type="match status" value="1"/>
</dbReference>
<evidence type="ECO:0000256" key="5">
    <source>
        <dbReference type="ARBA" id="ARBA00022932"/>
    </source>
</evidence>
<dbReference type="PRINTS" id="PR00106">
    <property type="entry name" value="DNAPOLB"/>
</dbReference>
<dbReference type="InterPro" id="IPR023211">
    <property type="entry name" value="DNA_pol_palm_dom_sf"/>
</dbReference>
<dbReference type="Gene3D" id="2.40.50.730">
    <property type="match status" value="1"/>
</dbReference>
<dbReference type="Pfam" id="PF00136">
    <property type="entry name" value="DNA_pol_B"/>
    <property type="match status" value="1"/>
</dbReference>
<feature type="region of interest" description="Disordered" evidence="6">
    <location>
        <begin position="848"/>
        <end position="869"/>
    </location>
</feature>
<dbReference type="AlphaFoldDB" id="O44066"/>
<evidence type="ECO:0000256" key="3">
    <source>
        <dbReference type="ARBA" id="ARBA00022679"/>
    </source>
</evidence>
<dbReference type="SUPFAM" id="SSF53098">
    <property type="entry name" value="Ribonuclease H-like"/>
    <property type="match status" value="1"/>
</dbReference>
<proteinExistence type="evidence at transcript level"/>
<dbReference type="NCBIfam" id="TIGR00592">
    <property type="entry name" value="pol2"/>
    <property type="match status" value="1"/>
</dbReference>
<dbReference type="InterPro" id="IPR043502">
    <property type="entry name" value="DNA/RNA_pol_sf"/>
</dbReference>
<comment type="similarity">
    <text evidence="1">Belongs to the DNA polymerase type-B family.</text>
</comment>
<accession>O44066</accession>
<dbReference type="InterPro" id="IPR006133">
    <property type="entry name" value="DNA-dir_DNA_pol_B_exonuc"/>
</dbReference>
<dbReference type="Gene3D" id="3.30.420.10">
    <property type="entry name" value="Ribonuclease H-like superfamily/Ribonuclease H"/>
    <property type="match status" value="1"/>
</dbReference>
<dbReference type="EC" id="2.7.7.7" evidence="2"/>
<protein>
    <recommendedName>
        <fullName evidence="2">DNA-directed DNA polymerase</fullName>
        <ecNumber evidence="2">2.7.7.7</ecNumber>
    </recommendedName>
</protein>
<evidence type="ECO:0000259" key="8">
    <source>
        <dbReference type="Pfam" id="PF03104"/>
    </source>
</evidence>
<dbReference type="EMBL" id="U89701">
    <property type="protein sequence ID" value="AAC38856.1"/>
    <property type="molecule type" value="mRNA"/>
</dbReference>
<dbReference type="GO" id="GO:0003688">
    <property type="term" value="F:DNA replication origin binding"/>
    <property type="evidence" value="ECO:0007669"/>
    <property type="project" value="TreeGrafter"/>
</dbReference>